<proteinExistence type="predicted"/>
<evidence type="ECO:0000256" key="1">
    <source>
        <dbReference type="SAM" id="MobiDB-lite"/>
    </source>
</evidence>
<comment type="caution">
    <text evidence="2">The sequence shown here is derived from an EMBL/GenBank/DDBJ whole genome shotgun (WGS) entry which is preliminary data.</text>
</comment>
<dbReference type="EMBL" id="JBHTCJ010000001">
    <property type="protein sequence ID" value="MFC7340288.1"/>
    <property type="molecule type" value="Genomic_DNA"/>
</dbReference>
<feature type="compositionally biased region" description="Polar residues" evidence="1">
    <location>
        <begin position="1"/>
        <end position="13"/>
    </location>
</feature>
<evidence type="ECO:0000313" key="3">
    <source>
        <dbReference type="Proteomes" id="UP001596504"/>
    </source>
</evidence>
<name>A0ABW2LG33_9PSEU</name>
<dbReference type="RefSeq" id="WP_380663943.1">
    <property type="nucleotide sequence ID" value="NZ_JBHTCJ010000001.1"/>
</dbReference>
<reference evidence="3" key="1">
    <citation type="journal article" date="2019" name="Int. J. Syst. Evol. Microbiol.">
        <title>The Global Catalogue of Microorganisms (GCM) 10K type strain sequencing project: providing services to taxonomists for standard genome sequencing and annotation.</title>
        <authorList>
            <consortium name="The Broad Institute Genomics Platform"/>
            <consortium name="The Broad Institute Genome Sequencing Center for Infectious Disease"/>
            <person name="Wu L."/>
            <person name="Ma J."/>
        </authorList>
    </citation>
    <scope>NUCLEOTIDE SEQUENCE [LARGE SCALE GENOMIC DNA]</scope>
    <source>
        <strain evidence="3">WLHS5</strain>
    </source>
</reference>
<organism evidence="2 3">
    <name type="scientific">Saccharopolyspora griseoalba</name>
    <dbReference type="NCBI Taxonomy" id="1431848"/>
    <lineage>
        <taxon>Bacteria</taxon>
        <taxon>Bacillati</taxon>
        <taxon>Actinomycetota</taxon>
        <taxon>Actinomycetes</taxon>
        <taxon>Pseudonocardiales</taxon>
        <taxon>Pseudonocardiaceae</taxon>
        <taxon>Saccharopolyspora</taxon>
    </lineage>
</organism>
<protein>
    <submittedName>
        <fullName evidence="2">Uncharacterized protein</fullName>
    </submittedName>
</protein>
<feature type="region of interest" description="Disordered" evidence="1">
    <location>
        <begin position="1"/>
        <end position="47"/>
    </location>
</feature>
<sequence>MTLSENRTIPQDSLESDFEDVDLPGQTRHERVDEPEEDEAHLVRGYD</sequence>
<dbReference type="Proteomes" id="UP001596504">
    <property type="component" value="Unassembled WGS sequence"/>
</dbReference>
<gene>
    <name evidence="2" type="ORF">ACFQRI_02605</name>
</gene>
<keyword evidence="3" id="KW-1185">Reference proteome</keyword>
<accession>A0ABW2LG33</accession>
<evidence type="ECO:0000313" key="2">
    <source>
        <dbReference type="EMBL" id="MFC7340288.1"/>
    </source>
</evidence>